<evidence type="ECO:0000256" key="13">
    <source>
        <dbReference type="ARBA" id="ARBA00023157"/>
    </source>
</evidence>
<reference evidence="21" key="1">
    <citation type="submission" date="2022-07" db="EMBL/GenBank/DDBJ databases">
        <authorList>
            <person name="Trinca V."/>
            <person name="Uliana J.V.C."/>
            <person name="Torres T.T."/>
            <person name="Ward R.J."/>
            <person name="Monesi N."/>
        </authorList>
    </citation>
    <scope>NUCLEOTIDE SEQUENCE</scope>
    <source>
        <strain evidence="21">HSMRA1968</strain>
        <tissue evidence="21">Whole embryos</tissue>
    </source>
</reference>
<comment type="caution">
    <text evidence="21">The sequence shown here is derived from an EMBL/GenBank/DDBJ whole genome shotgun (WGS) entry which is preliminary data.</text>
</comment>
<evidence type="ECO:0000256" key="4">
    <source>
        <dbReference type="ARBA" id="ARBA00011748"/>
    </source>
</evidence>
<dbReference type="SUPFAM" id="SSF88688">
    <property type="entry name" value="Families 57/38 glycoside transferase middle domain"/>
    <property type="match status" value="1"/>
</dbReference>
<feature type="coiled-coil region" evidence="18">
    <location>
        <begin position="39"/>
        <end position="73"/>
    </location>
</feature>
<feature type="transmembrane region" description="Helical" evidence="19">
    <location>
        <begin position="9"/>
        <end position="27"/>
    </location>
</feature>
<sequence>MLRLRRKYVLYMSGLLLAVFLFIYALINYSISPQKQQDLKIIESKLKALENGLQKHNAEVGEIKKQINNIQSKGSNSKDEETQIHQNDGIKLDRKEMQNEAVIHADVTFRGENQKQCSFRTDILPAVDIQMLDVYNELPFDNPNGGEWKQGWRLNYDIHEWNNHHKLKVFVVPHSHNDPGWIKTFDEYYDQITKSILTNMLSQLSDNGDMTFIWAEISYFSRWYDNLSTDQMKKVKNLVKRNQLEFVTGGWVMPDEANSHWLSLLQQLTEGHIWLKTNLNVTPTASWSIDPFGQSATMPLLLKESGFKNLLIQRTHYSVKKRLAQKKELEFRWRQLWDTTGDTELFTHMMPFYSYDVPHTCGPDPKVCCQFDFKRLHGFGLSCPWKIPPQVIDDNNVAKRAELILDQWRKKSTLYKSRSVLIPLGDDFRYSQSTEWEAQRTNYQKLFDYINNEPSLNTEAKFATLQEYFDSVHGEKSQDEFPSLSGDFFTYADRDDHYWSGYFTSRPFHKRLDRVLMNYLRSAQMLHSWSQWEADAGFDFMLTQASRALSLFQHHDGVTGTSKDHVMKDYAKQMTEALILCKNVIQQAVYRYLTKPTIYQPDYKFTYFNMDDARTPNPNESRQTIILGEELPTKYIVLHNSLPYVREELVEFYVSRAFVMVTDTQETSIPSQVSPVWAWHKSVLNTLAPQASTTKFKLAFKAKVPPLGLATYVIHSTQSVESSVGTTFAKITILTKSPFSVALSDYPHQVEFADPRDVSIRVSDGPGASFNQFGLLKSMSIDSSSPNIPVHLEFLKYGARHGAERSGAYLFLPDGAATRLDIGSPAVLVTQGSLESSVTTGLRFAVHENILSGGCLEIRNMIDIGDMDNTEIIMRMSTGIKSEDTFYTDLNGLQLIKRQRFNKLPLQANYYPVPSQMYIQDDSYRLTLLTGQPLGGSSLESGQMEIMQDRRLVQDDNRGLGQGVLDNQPVLNIFKLVLENVESCNKLGKHYPAGFLTAAAFLEMKTLLHPMEKLIWHENVWVGVLPHFGLDRTPLETGVEVAVLRDLPHVKGNVKGKSAIGLVVHRNYLEECSTEIHRTGLINIRQLLNLGDNQQIFTSPLTLLKKEAQVLSEEYNICPKDIKAFIINR</sequence>
<evidence type="ECO:0000256" key="16">
    <source>
        <dbReference type="ARBA" id="ARBA00093232"/>
    </source>
</evidence>
<comment type="function">
    <text evidence="15">Catalyzes the first committed step in the biosynthesis of complex N-glycans. It controls conversion of high mannose to complex N-glycans; the final hydrolytic step in the N-glycan maturation pathway.</text>
</comment>
<evidence type="ECO:0000256" key="11">
    <source>
        <dbReference type="ARBA" id="ARBA00023034"/>
    </source>
</evidence>
<dbReference type="GO" id="GO:0046872">
    <property type="term" value="F:metal ion binding"/>
    <property type="evidence" value="ECO:0007669"/>
    <property type="project" value="UniProtKB-KW"/>
</dbReference>
<comment type="pathway">
    <text evidence="2">Protein modification; protein glycosylation.</text>
</comment>
<evidence type="ECO:0000256" key="10">
    <source>
        <dbReference type="ARBA" id="ARBA00022989"/>
    </source>
</evidence>
<evidence type="ECO:0000256" key="7">
    <source>
        <dbReference type="ARBA" id="ARBA00022801"/>
    </source>
</evidence>
<keyword evidence="10 19" id="KW-1133">Transmembrane helix</keyword>
<dbReference type="FunFam" id="2.60.40.1180:FF:000019">
    <property type="entry name" value="Alpha-mannosidase 2"/>
    <property type="match status" value="1"/>
</dbReference>
<evidence type="ECO:0000313" key="22">
    <source>
        <dbReference type="Proteomes" id="UP001151699"/>
    </source>
</evidence>
<dbReference type="Gene3D" id="2.60.40.1180">
    <property type="entry name" value="Golgi alpha-mannosidase II"/>
    <property type="match status" value="1"/>
</dbReference>
<evidence type="ECO:0000256" key="6">
    <source>
        <dbReference type="ARBA" id="ARBA00022723"/>
    </source>
</evidence>
<protein>
    <recommendedName>
        <fullName evidence="17">Alpha-mannosidase</fullName>
        <ecNumber evidence="17">3.2.1.-</ecNumber>
    </recommendedName>
</protein>
<dbReference type="SMART" id="SM00872">
    <property type="entry name" value="Alpha-mann_mid"/>
    <property type="match status" value="1"/>
</dbReference>
<evidence type="ECO:0000256" key="12">
    <source>
        <dbReference type="ARBA" id="ARBA00023136"/>
    </source>
</evidence>
<dbReference type="InterPro" id="IPR037094">
    <property type="entry name" value="Glyco_hydro_38_cen_sf"/>
</dbReference>
<dbReference type="InterPro" id="IPR011330">
    <property type="entry name" value="Glyco_hydro/deAcase_b/a-brl"/>
</dbReference>
<proteinExistence type="inferred from homology"/>
<dbReference type="GO" id="GO:0030246">
    <property type="term" value="F:carbohydrate binding"/>
    <property type="evidence" value="ECO:0007669"/>
    <property type="project" value="InterPro"/>
</dbReference>
<keyword evidence="22" id="KW-1185">Reference proteome</keyword>
<keyword evidence="14 17" id="KW-0326">Glycosidase</keyword>
<dbReference type="InterPro" id="IPR050843">
    <property type="entry name" value="Glycosyl_Hydrlase_38"/>
</dbReference>
<name>A0A9Q0MV60_9DIPT</name>
<comment type="cofactor">
    <cofactor evidence="17">
        <name>Zn(2+)</name>
        <dbReference type="ChEBI" id="CHEBI:29105"/>
    </cofactor>
    <text evidence="17">Binds 1 zinc ion per subunit.</text>
</comment>
<evidence type="ECO:0000256" key="17">
    <source>
        <dbReference type="RuleBase" id="RU361199"/>
    </source>
</evidence>
<dbReference type="FunFam" id="2.70.98.30:FF:000002">
    <property type="entry name" value="Alpha-mannosidase"/>
    <property type="match status" value="1"/>
</dbReference>
<dbReference type="Gene3D" id="1.20.1270.50">
    <property type="entry name" value="Glycoside hydrolase family 38, central domain"/>
    <property type="match status" value="1"/>
</dbReference>
<dbReference type="EC" id="3.2.1.-" evidence="17"/>
<keyword evidence="5 19" id="KW-0812">Transmembrane</keyword>
<dbReference type="InterPro" id="IPR028995">
    <property type="entry name" value="Glyco_hydro_57/38_cen_sf"/>
</dbReference>
<keyword evidence="8 17" id="KW-0862">Zinc</keyword>
<comment type="subunit">
    <text evidence="4">Homodimer; disulfide-linked.</text>
</comment>
<dbReference type="Pfam" id="PF07748">
    <property type="entry name" value="Glyco_hydro_38C"/>
    <property type="match status" value="1"/>
</dbReference>
<accession>A0A9Q0MV60</accession>
<keyword evidence="18" id="KW-0175">Coiled coil</keyword>
<dbReference type="InterPro" id="IPR000602">
    <property type="entry name" value="Glyco_hydro_38_N"/>
</dbReference>
<dbReference type="InterPro" id="IPR027291">
    <property type="entry name" value="Glyco_hydro_38_N_sf"/>
</dbReference>
<comment type="subcellular location">
    <subcellularLocation>
        <location evidence="1">Golgi apparatus membrane</location>
        <topology evidence="1">Single-pass type II membrane protein</topology>
    </subcellularLocation>
</comment>
<keyword evidence="7 17" id="KW-0378">Hydrolase</keyword>
<feature type="domain" description="Glycoside hydrolase family 38 central" evidence="20">
    <location>
        <begin position="497"/>
        <end position="574"/>
    </location>
</feature>
<evidence type="ECO:0000256" key="5">
    <source>
        <dbReference type="ARBA" id="ARBA00022692"/>
    </source>
</evidence>
<comment type="similarity">
    <text evidence="3 17">Belongs to the glycosyl hydrolase 38 family.</text>
</comment>
<dbReference type="GO" id="GO:0006013">
    <property type="term" value="P:mannose metabolic process"/>
    <property type="evidence" value="ECO:0007669"/>
    <property type="project" value="InterPro"/>
</dbReference>
<keyword evidence="12 19" id="KW-0472">Membrane</keyword>
<keyword evidence="9" id="KW-0735">Signal-anchor</keyword>
<dbReference type="GO" id="GO:0006491">
    <property type="term" value="P:N-glycan processing"/>
    <property type="evidence" value="ECO:0007669"/>
    <property type="project" value="TreeGrafter"/>
</dbReference>
<dbReference type="Pfam" id="PF01074">
    <property type="entry name" value="Glyco_hydro_38N"/>
    <property type="match status" value="1"/>
</dbReference>
<keyword evidence="6 17" id="KW-0479">Metal-binding</keyword>
<dbReference type="OrthoDB" id="10261055at2759"/>
<organism evidence="21 22">
    <name type="scientific">Pseudolycoriella hygida</name>
    <dbReference type="NCBI Taxonomy" id="35572"/>
    <lineage>
        <taxon>Eukaryota</taxon>
        <taxon>Metazoa</taxon>
        <taxon>Ecdysozoa</taxon>
        <taxon>Arthropoda</taxon>
        <taxon>Hexapoda</taxon>
        <taxon>Insecta</taxon>
        <taxon>Pterygota</taxon>
        <taxon>Neoptera</taxon>
        <taxon>Endopterygota</taxon>
        <taxon>Diptera</taxon>
        <taxon>Nematocera</taxon>
        <taxon>Sciaroidea</taxon>
        <taxon>Sciaridae</taxon>
        <taxon>Pseudolycoriella</taxon>
    </lineage>
</organism>
<evidence type="ECO:0000259" key="20">
    <source>
        <dbReference type="SMART" id="SM00872"/>
    </source>
</evidence>
<dbReference type="GO" id="GO:0004572">
    <property type="term" value="F:mannosyl-oligosaccharide 1,3-1,6-alpha-mannosidase activity"/>
    <property type="evidence" value="ECO:0007669"/>
    <property type="project" value="UniProtKB-EC"/>
</dbReference>
<dbReference type="EMBL" id="WJQU01000003">
    <property type="protein sequence ID" value="KAJ6637775.1"/>
    <property type="molecule type" value="Genomic_DNA"/>
</dbReference>
<evidence type="ECO:0000256" key="1">
    <source>
        <dbReference type="ARBA" id="ARBA00004323"/>
    </source>
</evidence>
<dbReference type="Gene3D" id="2.70.98.30">
    <property type="entry name" value="Golgi alpha-mannosidase II, domain 4"/>
    <property type="match status" value="1"/>
</dbReference>
<dbReference type="FunFam" id="3.20.110.10:FF:000003">
    <property type="entry name" value="Alpha-mannosidase"/>
    <property type="match status" value="1"/>
</dbReference>
<dbReference type="FunFam" id="1.20.1270.50:FF:000001">
    <property type="entry name" value="Alpha-mannosidase"/>
    <property type="match status" value="1"/>
</dbReference>
<dbReference type="SUPFAM" id="SSF74650">
    <property type="entry name" value="Galactose mutarotase-like"/>
    <property type="match status" value="1"/>
</dbReference>
<evidence type="ECO:0000256" key="3">
    <source>
        <dbReference type="ARBA" id="ARBA00009792"/>
    </source>
</evidence>
<dbReference type="InterPro" id="IPR048534">
    <property type="entry name" value="Man2a1-like_dom"/>
</dbReference>
<dbReference type="Gene3D" id="3.20.110.10">
    <property type="entry name" value="Glycoside hydrolase 38, N terminal domain"/>
    <property type="match status" value="1"/>
</dbReference>
<gene>
    <name evidence="21" type="ORF">Bhyg_10506</name>
</gene>
<evidence type="ECO:0000256" key="14">
    <source>
        <dbReference type="ARBA" id="ARBA00023295"/>
    </source>
</evidence>
<dbReference type="InterPro" id="IPR013780">
    <property type="entry name" value="Glyco_hydro_b"/>
</dbReference>
<evidence type="ECO:0000256" key="2">
    <source>
        <dbReference type="ARBA" id="ARBA00004922"/>
    </source>
</evidence>
<dbReference type="PANTHER" id="PTHR11607">
    <property type="entry name" value="ALPHA-MANNOSIDASE"/>
    <property type="match status" value="1"/>
</dbReference>
<dbReference type="Pfam" id="PF21260">
    <property type="entry name" value="Laman-like_dom"/>
    <property type="match status" value="1"/>
</dbReference>
<evidence type="ECO:0000256" key="15">
    <source>
        <dbReference type="ARBA" id="ARBA00059516"/>
    </source>
</evidence>
<evidence type="ECO:0000256" key="18">
    <source>
        <dbReference type="SAM" id="Coils"/>
    </source>
</evidence>
<comment type="catalytic activity">
    <reaction evidence="16">
        <text>N(4)-{beta-D-GlcNAc-(1-&gt;2)-alpha-D-Man-(1-&gt;3)-[alpha-D-Man-(1-&gt;3)-[alpha-D-Man-(1-&gt;6)]-alpha-D-Man-(1-&gt;6)]-beta-D-Man-(1-&gt;4)-beta-D-GlcNAc-(1-&gt;4)-beta-D-GlcNAc}-L-asparaginyl-[protein] + 2 H2O = 2 alpha-D-mannopyranose + an N(4)-{beta-D-GlcNAc-(1-&gt;2)-alpha-D-Man-(1-&gt;3)-[alpha-D-Man-(1-&gt;6)]-beta-D-Man-(1-&gt;4)-beta-D-GlcNAc-(1-&gt;4)-beta-D-GlcNAc}-L-asparaginyl-[protein]</text>
        <dbReference type="Rhea" id="RHEA:56052"/>
        <dbReference type="Rhea" id="RHEA-COMP:14368"/>
        <dbReference type="Rhea" id="RHEA-COMP:14369"/>
        <dbReference type="ChEBI" id="CHEBI:15377"/>
        <dbReference type="ChEBI" id="CHEBI:28729"/>
        <dbReference type="ChEBI" id="CHEBI:60615"/>
        <dbReference type="ChEBI" id="CHEBI:60625"/>
        <dbReference type="EC" id="3.2.1.114"/>
    </reaction>
</comment>
<dbReference type="AlphaFoldDB" id="A0A9Q0MV60"/>
<evidence type="ECO:0000256" key="8">
    <source>
        <dbReference type="ARBA" id="ARBA00022833"/>
    </source>
</evidence>
<dbReference type="PANTHER" id="PTHR11607:SF3">
    <property type="entry name" value="LYSOSOMAL ALPHA-MANNOSIDASE"/>
    <property type="match status" value="1"/>
</dbReference>
<dbReference type="InterPro" id="IPR011682">
    <property type="entry name" value="Glyco_hydro_38_C"/>
</dbReference>
<evidence type="ECO:0000256" key="9">
    <source>
        <dbReference type="ARBA" id="ARBA00022968"/>
    </source>
</evidence>
<dbReference type="Pfam" id="PF09261">
    <property type="entry name" value="Alpha-mann_mid"/>
    <property type="match status" value="1"/>
</dbReference>
<dbReference type="Gene3D" id="2.60.40.1360">
    <property type="match status" value="1"/>
</dbReference>
<keyword evidence="11" id="KW-0333">Golgi apparatus</keyword>
<dbReference type="InterPro" id="IPR015341">
    <property type="entry name" value="Glyco_hydro_38_cen"/>
</dbReference>
<dbReference type="SUPFAM" id="SSF88713">
    <property type="entry name" value="Glycoside hydrolase/deacetylase"/>
    <property type="match status" value="1"/>
</dbReference>
<dbReference type="GO" id="GO:0000139">
    <property type="term" value="C:Golgi membrane"/>
    <property type="evidence" value="ECO:0007669"/>
    <property type="project" value="UniProtKB-SubCell"/>
</dbReference>
<dbReference type="CDD" id="cd10809">
    <property type="entry name" value="GH38N_AMII_GMII_SfManIII_like"/>
    <property type="match status" value="1"/>
</dbReference>
<dbReference type="InterPro" id="IPR011013">
    <property type="entry name" value="Gal_mutarotase_sf_dom"/>
</dbReference>
<keyword evidence="13" id="KW-1015">Disulfide bond</keyword>
<evidence type="ECO:0000313" key="21">
    <source>
        <dbReference type="EMBL" id="KAJ6637775.1"/>
    </source>
</evidence>
<dbReference type="Proteomes" id="UP001151699">
    <property type="component" value="Chromosome X"/>
</dbReference>
<evidence type="ECO:0000256" key="19">
    <source>
        <dbReference type="SAM" id="Phobius"/>
    </source>
</evidence>